<dbReference type="GO" id="GO:0005737">
    <property type="term" value="C:cytoplasm"/>
    <property type="evidence" value="ECO:0007669"/>
    <property type="project" value="TreeGrafter"/>
</dbReference>
<dbReference type="PANTHER" id="PTHR11923:SF69">
    <property type="entry name" value="SENSORY NEURON MEMBRANE PROTEIN 1"/>
    <property type="match status" value="1"/>
</dbReference>
<keyword evidence="3" id="KW-1003">Cell membrane</keyword>
<evidence type="ECO:0000256" key="8">
    <source>
        <dbReference type="ARBA" id="ARBA00023136"/>
    </source>
</evidence>
<organism evidence="14 15">
    <name type="scientific">Drosophila lebanonensis</name>
    <name type="common">Fruit fly</name>
    <name type="synonym">Scaptodrosophila lebanonensis</name>
    <dbReference type="NCBI Taxonomy" id="7225"/>
    <lineage>
        <taxon>Eukaryota</taxon>
        <taxon>Metazoa</taxon>
        <taxon>Ecdysozoa</taxon>
        <taxon>Arthropoda</taxon>
        <taxon>Hexapoda</taxon>
        <taxon>Insecta</taxon>
        <taxon>Pterygota</taxon>
        <taxon>Neoptera</taxon>
        <taxon>Endopterygota</taxon>
        <taxon>Diptera</taxon>
        <taxon>Brachycera</taxon>
        <taxon>Muscomorpha</taxon>
        <taxon>Ephydroidea</taxon>
        <taxon>Drosophilidae</taxon>
        <taxon>Scaptodrosophila</taxon>
    </lineage>
</organism>
<evidence type="ECO:0000256" key="13">
    <source>
        <dbReference type="SAM" id="Phobius"/>
    </source>
</evidence>
<evidence type="ECO:0000256" key="12">
    <source>
        <dbReference type="ARBA" id="ARBA00040646"/>
    </source>
</evidence>
<protein>
    <recommendedName>
        <fullName evidence="12">Sensory neuron membrane protein 1</fullName>
    </recommendedName>
</protein>
<dbReference type="OrthoDB" id="10024078at2759"/>
<feature type="transmembrane region" description="Helical" evidence="13">
    <location>
        <begin position="7"/>
        <end position="28"/>
    </location>
</feature>
<evidence type="ECO:0000256" key="11">
    <source>
        <dbReference type="ARBA" id="ARBA00023180"/>
    </source>
</evidence>
<dbReference type="GeneID" id="115634659"/>
<comment type="similarity">
    <text evidence="2">Belongs to the CD36 family.</text>
</comment>
<accession>A0A6J2UJH4</accession>
<keyword evidence="8 13" id="KW-0472">Membrane</keyword>
<evidence type="ECO:0000256" key="3">
    <source>
        <dbReference type="ARBA" id="ARBA00022475"/>
    </source>
</evidence>
<evidence type="ECO:0000256" key="4">
    <source>
        <dbReference type="ARBA" id="ARBA00022606"/>
    </source>
</evidence>
<dbReference type="GO" id="GO:0007608">
    <property type="term" value="P:sensory perception of smell"/>
    <property type="evidence" value="ECO:0007669"/>
    <property type="project" value="UniProtKB-KW"/>
</dbReference>
<evidence type="ECO:0000256" key="2">
    <source>
        <dbReference type="ARBA" id="ARBA00010532"/>
    </source>
</evidence>
<keyword evidence="7 13" id="KW-1133">Transmembrane helix</keyword>
<evidence type="ECO:0000256" key="10">
    <source>
        <dbReference type="ARBA" id="ARBA00023170"/>
    </source>
</evidence>
<sequence>MYLKVIIVSLLILVVGTLVGFLAFPMLLEHLIRRQINLKEGSDTRQIWEKMPFPMSFKVFVFNVTNAVDIEDGEMPELQEVGPFVFEEWKDKYNIEDNEAEDTVSFNMRNTFKLRSDLGLSGEELITMPQPLLQFMAISVQNQQPDMLTATAVGLDVIFKPTSAFITAPFMDLFYRGIDVDCAQEQPAAQAICQTFYKGDVHGAVQQNATHFKFSFMGAGNHSNAGRFTVSRGSGNRHSSTVGQVLLFNEQDKLQVWSEGLGNSSCNQFRGTDGTVFAPYMRRQEGLWSYSPQLCRSLSPHMVGKVNYNLLPAYRYELDFGDASLDTDSNCFCKAYPFDCPVAGTVDLSRCTGTPMVASLPHFYKADMQLVHQVKGLSPSAQKHSSVIIFERLSGTVLSVYNRLQFSLNVEPVSAIPVMSKLRNLTMPLFWIEESMQLNKDFTNTLQKQLFSPIKFNNVFRWLAIALGTLGFAMGALLLHLRRNDVKRVAHSIEGASVEDDKN</sequence>
<keyword evidence="6" id="KW-0552">Olfaction</keyword>
<dbReference type="PRINTS" id="PR01609">
    <property type="entry name" value="CD36FAMILY"/>
</dbReference>
<dbReference type="RefSeq" id="XP_030388379.1">
    <property type="nucleotide sequence ID" value="XM_030532519.1"/>
</dbReference>
<reference evidence="15" key="1">
    <citation type="submission" date="2025-08" db="UniProtKB">
        <authorList>
            <consortium name="RefSeq"/>
        </authorList>
    </citation>
    <scope>IDENTIFICATION</scope>
    <source>
        <strain evidence="15">11010-0011.00</strain>
        <tissue evidence="15">Whole body</tissue>
    </source>
</reference>
<dbReference type="InterPro" id="IPR002159">
    <property type="entry name" value="CD36_fam"/>
</dbReference>
<evidence type="ECO:0000256" key="7">
    <source>
        <dbReference type="ARBA" id="ARBA00022989"/>
    </source>
</evidence>
<evidence type="ECO:0000313" key="14">
    <source>
        <dbReference type="Proteomes" id="UP000504634"/>
    </source>
</evidence>
<keyword evidence="14" id="KW-1185">Reference proteome</keyword>
<keyword evidence="4" id="KW-0716">Sensory transduction</keyword>
<dbReference type="AlphaFoldDB" id="A0A6J2UJH4"/>
<proteinExistence type="inferred from homology"/>
<keyword evidence="5 13" id="KW-0812">Transmembrane</keyword>
<dbReference type="Proteomes" id="UP000504634">
    <property type="component" value="Unplaced"/>
</dbReference>
<gene>
    <name evidence="15" type="primary">LOC115634659</name>
</gene>
<dbReference type="Pfam" id="PF01130">
    <property type="entry name" value="CD36"/>
    <property type="match status" value="1"/>
</dbReference>
<feature type="transmembrane region" description="Helical" evidence="13">
    <location>
        <begin position="459"/>
        <end position="479"/>
    </location>
</feature>
<keyword evidence="11" id="KW-0325">Glycoprotein</keyword>
<evidence type="ECO:0000256" key="5">
    <source>
        <dbReference type="ARBA" id="ARBA00022692"/>
    </source>
</evidence>
<evidence type="ECO:0000313" key="15">
    <source>
        <dbReference type="RefSeq" id="XP_030388379.1"/>
    </source>
</evidence>
<keyword evidence="9" id="KW-1015">Disulfide bond</keyword>
<dbReference type="GO" id="GO:0005886">
    <property type="term" value="C:plasma membrane"/>
    <property type="evidence" value="ECO:0007669"/>
    <property type="project" value="UniProtKB-SubCell"/>
</dbReference>
<comment type="subcellular location">
    <subcellularLocation>
        <location evidence="1">Cell membrane</location>
        <topology evidence="1">Multi-pass membrane protein</topology>
    </subcellularLocation>
</comment>
<dbReference type="PANTHER" id="PTHR11923">
    <property type="entry name" value="SCAVENGER RECEPTOR CLASS B TYPE-1 SR-B1"/>
    <property type="match status" value="1"/>
</dbReference>
<evidence type="ECO:0000256" key="1">
    <source>
        <dbReference type="ARBA" id="ARBA00004651"/>
    </source>
</evidence>
<keyword evidence="10" id="KW-0675">Receptor</keyword>
<name>A0A6J2UJH4_DROLE</name>
<dbReference type="GO" id="GO:0005044">
    <property type="term" value="F:scavenger receptor activity"/>
    <property type="evidence" value="ECO:0007669"/>
    <property type="project" value="TreeGrafter"/>
</dbReference>
<evidence type="ECO:0000256" key="9">
    <source>
        <dbReference type="ARBA" id="ARBA00023157"/>
    </source>
</evidence>
<evidence type="ECO:0000256" key="6">
    <source>
        <dbReference type="ARBA" id="ARBA00022725"/>
    </source>
</evidence>